<sequence length="159" mass="16370">MSDDATHRPETPAPGESTTAPALYVERTGPIAWTGHNGRGAEVLIGKEGAPGVFSPGELLAIAVAGCTGMSAEGRITSELGDGVAMTVGVERVPEPFENRYARFVVELVVSGPEVEGQDASRRTRMLTTAQAGIAAHCTVSRTLEAGAPTAVTVTAELP</sequence>
<keyword evidence="3" id="KW-1185">Reference proteome</keyword>
<organism evidence="2 3">
    <name type="scientific">Salana multivorans</name>
    <dbReference type="NCBI Taxonomy" id="120377"/>
    <lineage>
        <taxon>Bacteria</taxon>
        <taxon>Bacillati</taxon>
        <taxon>Actinomycetota</taxon>
        <taxon>Actinomycetes</taxon>
        <taxon>Micrococcales</taxon>
        <taxon>Beutenbergiaceae</taxon>
        <taxon>Salana</taxon>
    </lineage>
</organism>
<dbReference type="RefSeq" id="WP_123739575.1">
    <property type="nucleotide sequence ID" value="NZ_RKHQ01000001.1"/>
</dbReference>
<comment type="caution">
    <text evidence="2">The sequence shown here is derived from an EMBL/GenBank/DDBJ whole genome shotgun (WGS) entry which is preliminary data.</text>
</comment>
<accession>A0A3N2DCU6</accession>
<feature type="compositionally biased region" description="Basic and acidic residues" evidence="1">
    <location>
        <begin position="1"/>
        <end position="10"/>
    </location>
</feature>
<evidence type="ECO:0000256" key="1">
    <source>
        <dbReference type="SAM" id="MobiDB-lite"/>
    </source>
</evidence>
<dbReference type="EMBL" id="RKHQ01000001">
    <property type="protein sequence ID" value="ROR97542.1"/>
    <property type="molecule type" value="Genomic_DNA"/>
</dbReference>
<feature type="region of interest" description="Disordered" evidence="1">
    <location>
        <begin position="1"/>
        <end position="23"/>
    </location>
</feature>
<dbReference type="Pfam" id="PF02566">
    <property type="entry name" value="OsmC"/>
    <property type="match status" value="1"/>
</dbReference>
<dbReference type="SUPFAM" id="SSF82784">
    <property type="entry name" value="OsmC-like"/>
    <property type="match status" value="1"/>
</dbReference>
<dbReference type="InterPro" id="IPR003718">
    <property type="entry name" value="OsmC/Ohr_fam"/>
</dbReference>
<evidence type="ECO:0000313" key="3">
    <source>
        <dbReference type="Proteomes" id="UP000275356"/>
    </source>
</evidence>
<dbReference type="InterPro" id="IPR036102">
    <property type="entry name" value="OsmC/Ohrsf"/>
</dbReference>
<dbReference type="OrthoDB" id="4703953at2"/>
<name>A0A3N2DCU6_9MICO</name>
<dbReference type="Gene3D" id="3.30.300.20">
    <property type="match status" value="1"/>
</dbReference>
<dbReference type="AlphaFoldDB" id="A0A3N2DCU6"/>
<proteinExistence type="predicted"/>
<protein>
    <submittedName>
        <fullName evidence="2">Putative OsmC-like protein</fullName>
    </submittedName>
</protein>
<evidence type="ECO:0000313" key="2">
    <source>
        <dbReference type="EMBL" id="ROR97542.1"/>
    </source>
</evidence>
<reference evidence="2 3" key="1">
    <citation type="submission" date="2018-11" db="EMBL/GenBank/DDBJ databases">
        <title>Sequencing the genomes of 1000 actinobacteria strains.</title>
        <authorList>
            <person name="Klenk H.-P."/>
        </authorList>
    </citation>
    <scope>NUCLEOTIDE SEQUENCE [LARGE SCALE GENOMIC DNA]</scope>
    <source>
        <strain evidence="2 3">DSM 13521</strain>
    </source>
</reference>
<dbReference type="Proteomes" id="UP000275356">
    <property type="component" value="Unassembled WGS sequence"/>
</dbReference>
<gene>
    <name evidence="2" type="ORF">EDD28_2142</name>
</gene>
<dbReference type="InterPro" id="IPR015946">
    <property type="entry name" value="KH_dom-like_a/b"/>
</dbReference>